<dbReference type="EMBL" id="MDYQ01000279">
    <property type="protein sequence ID" value="PRP77138.1"/>
    <property type="molecule type" value="Genomic_DNA"/>
</dbReference>
<reference evidence="2 3" key="1">
    <citation type="journal article" date="2018" name="Genome Biol. Evol.">
        <title>Multiple Roots of Fruiting Body Formation in Amoebozoa.</title>
        <authorList>
            <person name="Hillmann F."/>
            <person name="Forbes G."/>
            <person name="Novohradska S."/>
            <person name="Ferling I."/>
            <person name="Riege K."/>
            <person name="Groth M."/>
            <person name="Westermann M."/>
            <person name="Marz M."/>
            <person name="Spaller T."/>
            <person name="Winckler T."/>
            <person name="Schaap P."/>
            <person name="Glockner G."/>
        </authorList>
    </citation>
    <scope>NUCLEOTIDE SEQUENCE [LARGE SCALE GENOMIC DNA]</scope>
    <source>
        <strain evidence="2 3">Jena</strain>
    </source>
</reference>
<comment type="caution">
    <text evidence="2">The sequence shown here is derived from an EMBL/GenBank/DDBJ whole genome shotgun (WGS) entry which is preliminary data.</text>
</comment>
<evidence type="ECO:0000313" key="3">
    <source>
        <dbReference type="Proteomes" id="UP000241769"/>
    </source>
</evidence>
<keyword evidence="1" id="KW-0472">Membrane</keyword>
<keyword evidence="1" id="KW-0812">Transmembrane</keyword>
<organism evidence="2 3">
    <name type="scientific">Planoprotostelium fungivorum</name>
    <dbReference type="NCBI Taxonomy" id="1890364"/>
    <lineage>
        <taxon>Eukaryota</taxon>
        <taxon>Amoebozoa</taxon>
        <taxon>Evosea</taxon>
        <taxon>Variosea</taxon>
        <taxon>Cavosteliida</taxon>
        <taxon>Cavosteliaceae</taxon>
        <taxon>Planoprotostelium</taxon>
    </lineage>
</organism>
<proteinExistence type="predicted"/>
<name>A0A2P6MZL4_9EUKA</name>
<accession>A0A2P6MZL4</accession>
<evidence type="ECO:0000256" key="1">
    <source>
        <dbReference type="SAM" id="Phobius"/>
    </source>
</evidence>
<gene>
    <name evidence="2" type="ORF">PROFUN_14552</name>
</gene>
<sequence>MQEPLVSHNTQHSIHLYRLFMVKDNLLLFHLLQLLIYIYLLFKFVCRSNLLLSQLYNNNQSRGK</sequence>
<feature type="transmembrane region" description="Helical" evidence="1">
    <location>
        <begin position="26"/>
        <end position="46"/>
    </location>
</feature>
<keyword evidence="1" id="KW-1133">Transmembrane helix</keyword>
<keyword evidence="3" id="KW-1185">Reference proteome</keyword>
<evidence type="ECO:0000313" key="2">
    <source>
        <dbReference type="EMBL" id="PRP77138.1"/>
    </source>
</evidence>
<protein>
    <submittedName>
        <fullName evidence="2">Uncharacterized protein</fullName>
    </submittedName>
</protein>
<dbReference type="AlphaFoldDB" id="A0A2P6MZL4"/>
<dbReference type="Proteomes" id="UP000241769">
    <property type="component" value="Unassembled WGS sequence"/>
</dbReference>
<dbReference type="InParanoid" id="A0A2P6MZL4"/>